<proteinExistence type="predicted"/>
<gene>
    <name evidence="3" type="ORF">RF55_24751</name>
</gene>
<keyword evidence="4" id="KW-1185">Reference proteome</keyword>
<dbReference type="STRING" id="67767.A0A0J7JUS7"/>
<evidence type="ECO:0000256" key="1">
    <source>
        <dbReference type="SAM" id="MobiDB-lite"/>
    </source>
</evidence>
<evidence type="ECO:0000259" key="2">
    <source>
        <dbReference type="Pfam" id="PF18701"/>
    </source>
</evidence>
<evidence type="ECO:0000313" key="4">
    <source>
        <dbReference type="Proteomes" id="UP000036403"/>
    </source>
</evidence>
<dbReference type="OrthoDB" id="7698960at2759"/>
<feature type="domain" description="DUF5641" evidence="2">
    <location>
        <begin position="42"/>
        <end position="131"/>
    </location>
</feature>
<comment type="caution">
    <text evidence="3">The sequence shown here is derived from an EMBL/GenBank/DDBJ whole genome shotgun (WGS) entry which is preliminary data.</text>
</comment>
<dbReference type="Pfam" id="PF18701">
    <property type="entry name" value="DUF5641"/>
    <property type="match status" value="1"/>
</dbReference>
<protein>
    <recommendedName>
        <fullName evidence="2">DUF5641 domain-containing protein</fullName>
    </recommendedName>
</protein>
<accession>A0A0J7JUS7</accession>
<feature type="compositionally biased region" description="Basic and acidic residues" evidence="1">
    <location>
        <begin position="171"/>
        <end position="183"/>
    </location>
</feature>
<reference evidence="3 4" key="1">
    <citation type="submission" date="2015-04" db="EMBL/GenBank/DDBJ databases">
        <title>Lasius niger genome sequencing.</title>
        <authorList>
            <person name="Konorov E.A."/>
            <person name="Nikitin M.A."/>
            <person name="Kirill M.V."/>
            <person name="Chang P."/>
        </authorList>
    </citation>
    <scope>NUCLEOTIDE SEQUENCE [LARGE SCALE GENOMIC DNA]</scope>
    <source>
        <tissue evidence="3">Whole</tissue>
    </source>
</reference>
<organism evidence="3 4">
    <name type="scientific">Lasius niger</name>
    <name type="common">Black garden ant</name>
    <dbReference type="NCBI Taxonomy" id="67767"/>
    <lineage>
        <taxon>Eukaryota</taxon>
        <taxon>Metazoa</taxon>
        <taxon>Ecdysozoa</taxon>
        <taxon>Arthropoda</taxon>
        <taxon>Hexapoda</taxon>
        <taxon>Insecta</taxon>
        <taxon>Pterygota</taxon>
        <taxon>Neoptera</taxon>
        <taxon>Endopterygota</taxon>
        <taxon>Hymenoptera</taxon>
        <taxon>Apocrita</taxon>
        <taxon>Aculeata</taxon>
        <taxon>Formicoidea</taxon>
        <taxon>Formicidae</taxon>
        <taxon>Formicinae</taxon>
        <taxon>Lasius</taxon>
        <taxon>Lasius</taxon>
    </lineage>
</organism>
<dbReference type="PANTHER" id="PTHR47331:SF2">
    <property type="match status" value="1"/>
</dbReference>
<dbReference type="PANTHER" id="PTHR47331">
    <property type="entry name" value="PHD-TYPE DOMAIN-CONTAINING PROTEIN"/>
    <property type="match status" value="1"/>
</dbReference>
<dbReference type="InterPro" id="IPR040676">
    <property type="entry name" value="DUF5641"/>
</dbReference>
<dbReference type="Proteomes" id="UP000036403">
    <property type="component" value="Unassembled WGS sequence"/>
</dbReference>
<feature type="compositionally biased region" description="Basic residues" evidence="1">
    <location>
        <begin position="184"/>
        <end position="197"/>
    </location>
</feature>
<sequence length="197" mass="22840">MTEETDEVVAITPAMFLRDIQEEKVSDLDQIGKSHLSKNLRYRQRLKEDLRRRFRIQYLGQLSQRNKHKHATTPFSVGDIVLVANDLQKRLDWPMARIKKFFPGRDGHVRVVKLQTSSGELIRPIQRLIPLKMELSDDNLKKHFDLTIPSTQSQKLPGAAIVLPEKLKEPIKADMKPTPELKTRSGRIVKKPKRSEF</sequence>
<evidence type="ECO:0000313" key="3">
    <source>
        <dbReference type="EMBL" id="KMQ81922.1"/>
    </source>
</evidence>
<name>A0A0J7JUS7_LASNI</name>
<dbReference type="AlphaFoldDB" id="A0A0J7JUS7"/>
<dbReference type="EMBL" id="LBMM01030220">
    <property type="protein sequence ID" value="KMQ81922.1"/>
    <property type="molecule type" value="Genomic_DNA"/>
</dbReference>
<feature type="region of interest" description="Disordered" evidence="1">
    <location>
        <begin position="171"/>
        <end position="197"/>
    </location>
</feature>
<dbReference type="PaxDb" id="67767-A0A0J7JUS7"/>